<feature type="transmembrane region" description="Helical" evidence="6">
    <location>
        <begin position="6"/>
        <end position="28"/>
    </location>
</feature>
<keyword evidence="8" id="KW-1185">Reference proteome</keyword>
<feature type="transmembrane region" description="Helical" evidence="6">
    <location>
        <begin position="148"/>
        <end position="171"/>
    </location>
</feature>
<reference evidence="7 8" key="1">
    <citation type="submission" date="2023-10" db="EMBL/GenBank/DDBJ databases">
        <title>Saccharopolyspora sp. nov., isolated from mangrove soil.</title>
        <authorList>
            <person name="Lu Y."/>
            <person name="Liu W."/>
        </authorList>
    </citation>
    <scope>NUCLEOTIDE SEQUENCE [LARGE SCALE GENOMIC DNA]</scope>
    <source>
        <strain evidence="7 8">S2-29</strain>
    </source>
</reference>
<proteinExistence type="predicted"/>
<evidence type="ECO:0000256" key="1">
    <source>
        <dbReference type="ARBA" id="ARBA00004651"/>
    </source>
</evidence>
<evidence type="ECO:0000313" key="8">
    <source>
        <dbReference type="Proteomes" id="UP001327093"/>
    </source>
</evidence>
<name>A0ABU6AEL3_9PSEU</name>
<protein>
    <submittedName>
        <fullName evidence="7">LysE family transporter</fullName>
    </submittedName>
</protein>
<keyword evidence="2" id="KW-1003">Cell membrane</keyword>
<keyword evidence="3 6" id="KW-0812">Transmembrane</keyword>
<dbReference type="EMBL" id="JAWLNX010000015">
    <property type="protein sequence ID" value="MEB3369965.1"/>
    <property type="molecule type" value="Genomic_DNA"/>
</dbReference>
<feature type="transmembrane region" description="Helical" evidence="6">
    <location>
        <begin position="183"/>
        <end position="202"/>
    </location>
</feature>
<keyword evidence="4 6" id="KW-1133">Transmembrane helix</keyword>
<feature type="transmembrane region" description="Helical" evidence="6">
    <location>
        <begin position="76"/>
        <end position="94"/>
    </location>
</feature>
<dbReference type="PANTHER" id="PTHR30086:SF20">
    <property type="entry name" value="ARGININE EXPORTER PROTEIN ARGO-RELATED"/>
    <property type="match status" value="1"/>
</dbReference>
<evidence type="ECO:0000256" key="2">
    <source>
        <dbReference type="ARBA" id="ARBA00022475"/>
    </source>
</evidence>
<evidence type="ECO:0000256" key="4">
    <source>
        <dbReference type="ARBA" id="ARBA00022989"/>
    </source>
</evidence>
<organism evidence="7 8">
    <name type="scientific">Saccharopolyspora mangrovi</name>
    <dbReference type="NCBI Taxonomy" id="3082379"/>
    <lineage>
        <taxon>Bacteria</taxon>
        <taxon>Bacillati</taxon>
        <taxon>Actinomycetota</taxon>
        <taxon>Actinomycetes</taxon>
        <taxon>Pseudonocardiales</taxon>
        <taxon>Pseudonocardiaceae</taxon>
        <taxon>Saccharopolyspora</taxon>
    </lineage>
</organism>
<comment type="caution">
    <text evidence="7">The sequence shown here is derived from an EMBL/GenBank/DDBJ whole genome shotgun (WGS) entry which is preliminary data.</text>
</comment>
<keyword evidence="5 6" id="KW-0472">Membrane</keyword>
<comment type="subcellular location">
    <subcellularLocation>
        <location evidence="1">Cell membrane</location>
        <topology evidence="1">Multi-pass membrane protein</topology>
    </subcellularLocation>
</comment>
<dbReference type="InterPro" id="IPR001123">
    <property type="entry name" value="LeuE-type"/>
</dbReference>
<evidence type="ECO:0000256" key="5">
    <source>
        <dbReference type="ARBA" id="ARBA00023136"/>
    </source>
</evidence>
<evidence type="ECO:0000256" key="3">
    <source>
        <dbReference type="ARBA" id="ARBA00022692"/>
    </source>
</evidence>
<dbReference type="Pfam" id="PF01810">
    <property type="entry name" value="LysE"/>
    <property type="match status" value="1"/>
</dbReference>
<sequence length="203" mass="19965">MSGAVLAGLLAGFGIAVPVGAVGIYLVSLSARSSFAVASAAGLGVAAVDGAYALVAVLGGSALLEGVRGWAEPLRWASVVVLVLVAGHIALSALRTRADQRVRSSLTPLRAFLTSIAMTSVNPTTVVYFAAVVVGGGADIGGGAGERAAFALSAWAASACWQLVLVAGGSLLGRGLSGRRGRVATAVVSSVLIVVLAVRAAVS</sequence>
<dbReference type="PANTHER" id="PTHR30086">
    <property type="entry name" value="ARGININE EXPORTER PROTEIN ARGO"/>
    <property type="match status" value="1"/>
</dbReference>
<evidence type="ECO:0000256" key="6">
    <source>
        <dbReference type="SAM" id="Phobius"/>
    </source>
</evidence>
<feature type="transmembrane region" description="Helical" evidence="6">
    <location>
        <begin position="115"/>
        <end position="136"/>
    </location>
</feature>
<dbReference type="Proteomes" id="UP001327093">
    <property type="component" value="Unassembled WGS sequence"/>
</dbReference>
<dbReference type="RefSeq" id="WP_324267446.1">
    <property type="nucleotide sequence ID" value="NZ_JAWLNX010000015.1"/>
</dbReference>
<evidence type="ECO:0000313" key="7">
    <source>
        <dbReference type="EMBL" id="MEB3369965.1"/>
    </source>
</evidence>
<feature type="transmembrane region" description="Helical" evidence="6">
    <location>
        <begin position="40"/>
        <end position="64"/>
    </location>
</feature>
<accession>A0ABU6AEL3</accession>
<gene>
    <name evidence="7" type="ORF">R4I43_21380</name>
</gene>